<keyword evidence="1" id="KW-0862">Zinc</keyword>
<evidence type="ECO:0000256" key="1">
    <source>
        <dbReference type="PROSITE-ProRule" id="PRU00723"/>
    </source>
</evidence>
<feature type="zinc finger region" description="C3H1-type" evidence="1">
    <location>
        <begin position="235"/>
        <end position="257"/>
    </location>
</feature>
<proteinExistence type="predicted"/>
<dbReference type="InterPro" id="IPR000571">
    <property type="entry name" value="Znf_CCCH"/>
</dbReference>
<dbReference type="GO" id="GO:0008270">
    <property type="term" value="F:zinc ion binding"/>
    <property type="evidence" value="ECO:0007669"/>
    <property type="project" value="UniProtKB-KW"/>
</dbReference>
<feature type="compositionally biased region" description="Basic residues" evidence="2">
    <location>
        <begin position="261"/>
        <end position="270"/>
    </location>
</feature>
<reference evidence="4" key="1">
    <citation type="submission" date="2021-01" db="EMBL/GenBank/DDBJ databases">
        <authorList>
            <person name="Corre E."/>
            <person name="Pelletier E."/>
            <person name="Niang G."/>
            <person name="Scheremetjew M."/>
            <person name="Finn R."/>
            <person name="Kale V."/>
            <person name="Holt S."/>
            <person name="Cochrane G."/>
            <person name="Meng A."/>
            <person name="Brown T."/>
            <person name="Cohen L."/>
        </authorList>
    </citation>
    <scope>NUCLEOTIDE SEQUENCE</scope>
    <source>
        <strain evidence="4">CCMP3105</strain>
    </source>
</reference>
<protein>
    <recommendedName>
        <fullName evidence="3">C3H1-type domain-containing protein</fullName>
    </recommendedName>
</protein>
<keyword evidence="1" id="KW-0863">Zinc-finger</keyword>
<evidence type="ECO:0000259" key="3">
    <source>
        <dbReference type="PROSITE" id="PS50103"/>
    </source>
</evidence>
<name>A0A7S4SUD8_9DINO</name>
<feature type="compositionally biased region" description="Acidic residues" evidence="2">
    <location>
        <begin position="184"/>
        <end position="197"/>
    </location>
</feature>
<dbReference type="PROSITE" id="PS50103">
    <property type="entry name" value="ZF_C3H1"/>
    <property type="match status" value="1"/>
</dbReference>
<feature type="region of interest" description="Disordered" evidence="2">
    <location>
        <begin position="469"/>
        <end position="498"/>
    </location>
</feature>
<keyword evidence="1" id="KW-0479">Metal-binding</keyword>
<organism evidence="4">
    <name type="scientific">Alexandrium monilatum</name>
    <dbReference type="NCBI Taxonomy" id="311494"/>
    <lineage>
        <taxon>Eukaryota</taxon>
        <taxon>Sar</taxon>
        <taxon>Alveolata</taxon>
        <taxon>Dinophyceae</taxon>
        <taxon>Gonyaulacales</taxon>
        <taxon>Pyrocystaceae</taxon>
        <taxon>Alexandrium</taxon>
    </lineage>
</organism>
<gene>
    <name evidence="4" type="ORF">AMON00008_LOCUS56570</name>
</gene>
<feature type="region of interest" description="Disordered" evidence="2">
    <location>
        <begin position="261"/>
        <end position="290"/>
    </location>
</feature>
<evidence type="ECO:0000256" key="2">
    <source>
        <dbReference type="SAM" id="MobiDB-lite"/>
    </source>
</evidence>
<dbReference type="EMBL" id="HBNR01079311">
    <property type="protein sequence ID" value="CAE4656018.1"/>
    <property type="molecule type" value="Transcribed_RNA"/>
</dbReference>
<accession>A0A7S4SUD8</accession>
<feature type="compositionally biased region" description="Low complexity" evidence="2">
    <location>
        <begin position="273"/>
        <end position="290"/>
    </location>
</feature>
<evidence type="ECO:0000313" key="4">
    <source>
        <dbReference type="EMBL" id="CAE4656018.1"/>
    </source>
</evidence>
<feature type="region of interest" description="Disordered" evidence="2">
    <location>
        <begin position="184"/>
        <end position="223"/>
    </location>
</feature>
<sequence length="498" mass="49672">MPARRPAPLSEDLFKPVASAAASNAVVVNADAATLLGATNNGVPLPVKNTFIDVPSGLTPSNMKVASTLKSQPVMTAPADLCKSTGFLQRAVVASMAQVVAGPVIQGSGSPTGSSNGNLMLHGGHTPLATPSPTHAATTFRQWRADAGAGMVVSAAAGSRAAAPVLTAPRSAVPASTLEEVADVAEEDENDDEDSDDGAPVPHHLRNPADAPKPPPGALHPSLGSEAHAEANCKRCCFFPRGRCTNGYSCEFCHYEHEKRKRKSKKKKKKDAAASAEATSAASETSPVATVTSPVATVASPGASAVVIPATTVTSPTTTVTSPTTTVTSPVTTFIAVASPLAAVTGPADARMVAVPMPAGVAGAPVHAPPLPPGAAPPMAFAAGPTPLPPAPPAGAVVGPGLPPAAAAPPAGVAVGVPPGPPAAMLVGAPVLAAATTVLQPALAHVIYGPTQQYAPPPQLPPRLQQVVELTPPPPMQSPKMRQGDMGIVQGGAPISSR</sequence>
<feature type="domain" description="C3H1-type" evidence="3">
    <location>
        <begin position="235"/>
        <end position="257"/>
    </location>
</feature>
<dbReference type="AlphaFoldDB" id="A0A7S4SUD8"/>